<reference evidence="1 2" key="1">
    <citation type="submission" date="2024-02" db="EMBL/GenBank/DDBJ databases">
        <authorList>
            <person name="Daric V."/>
            <person name="Darras S."/>
        </authorList>
    </citation>
    <scope>NUCLEOTIDE SEQUENCE [LARGE SCALE GENOMIC DNA]</scope>
</reference>
<comment type="caution">
    <text evidence="1">The sequence shown here is derived from an EMBL/GenBank/DDBJ whole genome shotgun (WGS) entry which is preliminary data.</text>
</comment>
<evidence type="ECO:0000313" key="2">
    <source>
        <dbReference type="Proteomes" id="UP001642483"/>
    </source>
</evidence>
<keyword evidence="2" id="KW-1185">Reference proteome</keyword>
<protein>
    <submittedName>
        <fullName evidence="1">Uncharacterized protein</fullName>
    </submittedName>
</protein>
<dbReference type="EMBL" id="CAWYQH010000024">
    <property type="protein sequence ID" value="CAK8676257.1"/>
    <property type="molecule type" value="Genomic_DNA"/>
</dbReference>
<accession>A0ABP0F987</accession>
<organism evidence="1 2">
    <name type="scientific">Clavelina lepadiformis</name>
    <name type="common">Light-bulb sea squirt</name>
    <name type="synonym">Ascidia lepadiformis</name>
    <dbReference type="NCBI Taxonomy" id="159417"/>
    <lineage>
        <taxon>Eukaryota</taxon>
        <taxon>Metazoa</taxon>
        <taxon>Chordata</taxon>
        <taxon>Tunicata</taxon>
        <taxon>Ascidiacea</taxon>
        <taxon>Aplousobranchia</taxon>
        <taxon>Clavelinidae</taxon>
        <taxon>Clavelina</taxon>
    </lineage>
</organism>
<dbReference type="PANTHER" id="PTHR46114:SF1">
    <property type="entry name" value="ZAD DOMAIN-CONTAINING PROTEIN"/>
    <property type="match status" value="1"/>
</dbReference>
<name>A0ABP0F987_CLALP</name>
<proteinExistence type="predicted"/>
<dbReference type="PANTHER" id="PTHR46114">
    <property type="entry name" value="APPLE DOMAIN-CONTAINING PROTEIN"/>
    <property type="match status" value="1"/>
</dbReference>
<evidence type="ECO:0000313" key="1">
    <source>
        <dbReference type="EMBL" id="CAK8676257.1"/>
    </source>
</evidence>
<gene>
    <name evidence="1" type="ORF">CVLEPA_LOCUS5721</name>
</gene>
<sequence>MISEPHFPSQQELNDLVRYMGLTKSNAELLTSRLKQWNLLDSSCRCSLSRKRHERFSRYFSVAGSLCFCSNVDNLFEEIGIAHDPKEWRLFIDSSSQSLKCVLLNNGNQYPSIPVGHSVQMREDYKNVKFLLESINYVRYNWQLCGDFKMIGFLKGLQGGYTKHSCFLCLWNSRADTEHYSRKDWPERTFFVPGTQNVKHDPLVDSEKILMPPLHIKLGLVKQFVKAMNKDGDGFQRISALFPFLSEAKKKAGIFTGPQVRLMLQCKELENKMTMREAEAWKAFREVVNFFLGSKRSDDYKVLVNNLMEEYEKLGCCISLKMHYLNSHLDFFSPNMGDVSEEHGERFHQDISDMERRYQGRWSCNMMGDYLWSIIREDFSVHRRKSRKQNHF</sequence>
<dbReference type="Proteomes" id="UP001642483">
    <property type="component" value="Unassembled WGS sequence"/>
</dbReference>